<dbReference type="EMBL" id="UOYO01000020">
    <property type="protein sequence ID" value="VAY87054.1"/>
    <property type="molecule type" value="Genomic_DNA"/>
</dbReference>
<name>A0A3B1E957_9ZZZZ</name>
<dbReference type="InterPro" id="IPR036291">
    <property type="entry name" value="NAD(P)-bd_dom_sf"/>
</dbReference>
<dbReference type="EC" id="5.1.3.20" evidence="1"/>
<organism evidence="1">
    <name type="scientific">hydrothermal vent metagenome</name>
    <dbReference type="NCBI Taxonomy" id="652676"/>
    <lineage>
        <taxon>unclassified sequences</taxon>
        <taxon>metagenomes</taxon>
        <taxon>ecological metagenomes</taxon>
    </lineage>
</organism>
<accession>A0A3B1E957</accession>
<dbReference type="AlphaFoldDB" id="A0A3B1E957"/>
<evidence type="ECO:0000313" key="1">
    <source>
        <dbReference type="EMBL" id="VAY87054.1"/>
    </source>
</evidence>
<gene>
    <name evidence="1" type="ORF">MNB_ARC-1_633</name>
</gene>
<dbReference type="Gene3D" id="3.90.25.10">
    <property type="entry name" value="UDP-galactose 4-epimerase, domain 1"/>
    <property type="match status" value="1"/>
</dbReference>
<proteinExistence type="predicted"/>
<protein>
    <submittedName>
        <fullName evidence="1">ADP-L-glycero-D-manno-heptose-6-epimerase</fullName>
        <ecNumber evidence="1">5.1.3.20</ecNumber>
    </submittedName>
</protein>
<dbReference type="Gene3D" id="3.40.50.720">
    <property type="entry name" value="NAD(P)-binding Rossmann-like Domain"/>
    <property type="match status" value="1"/>
</dbReference>
<reference evidence="1" key="1">
    <citation type="submission" date="2018-10" db="EMBL/GenBank/DDBJ databases">
        <authorList>
            <person name="Aoki K."/>
        </authorList>
    </citation>
    <scope>NUCLEOTIDE SEQUENCE</scope>
</reference>
<dbReference type="SUPFAM" id="SSF51735">
    <property type="entry name" value="NAD(P)-binding Rossmann-fold domains"/>
    <property type="match status" value="1"/>
</dbReference>
<sequence length="145" mass="16688">MIEYTDINFNKKIILITGSTGSIDSNLAFYFQNNHQNLIGFNGAIMSGDINDEHILKSGVFNVGIEKSRSFEDIINILQKEFDIDNSKEYIGNPFVGQYQFFTQANIKSTKEILGYEPRFKLEDGIKSYIPEIRKLYDKKNLNDN</sequence>
<dbReference type="GO" id="GO:0008712">
    <property type="term" value="F:ADP-glyceromanno-heptose 6-epimerase activity"/>
    <property type="evidence" value="ECO:0007669"/>
    <property type="project" value="UniProtKB-EC"/>
</dbReference>
<keyword evidence="1" id="KW-0413">Isomerase</keyword>